<accession>A0A5C6T559</accession>
<feature type="transmembrane region" description="Helical" evidence="1">
    <location>
        <begin position="36"/>
        <end position="63"/>
    </location>
</feature>
<keyword evidence="1" id="KW-1133">Transmembrane helix</keyword>
<protein>
    <submittedName>
        <fullName evidence="2">Uncharacterized protein</fullName>
    </submittedName>
</protein>
<keyword evidence="1" id="KW-0812">Transmembrane</keyword>
<reference evidence="2 3" key="1">
    <citation type="submission" date="2019-07" db="EMBL/GenBank/DDBJ databases">
        <title>The First High-Quality Draft Genome Sequence of the Causal Agent of the Current Panama Disease Epidemic.</title>
        <authorList>
            <person name="Warmington R.J."/>
            <person name="Kay W."/>
            <person name="Jeffries A."/>
            <person name="Bebber D."/>
            <person name="Moore K."/>
            <person name="Studholme D.J."/>
        </authorList>
    </citation>
    <scope>NUCLEOTIDE SEQUENCE [LARGE SCALE GENOMIC DNA]</scope>
    <source>
        <strain evidence="2 3">TR4</strain>
    </source>
</reference>
<evidence type="ECO:0000313" key="2">
    <source>
        <dbReference type="EMBL" id="TXC06105.1"/>
    </source>
</evidence>
<evidence type="ECO:0000313" key="3">
    <source>
        <dbReference type="Proteomes" id="UP000321331"/>
    </source>
</evidence>
<gene>
    <name evidence="2" type="ORF">FocTR4_00009472</name>
</gene>
<sequence>MHSLPPDVTAENKGPAIMAVIYSFTALSSVTLKKKLALSIALGFGAYIEINSVIIAACIQMLLPFLKLLFAKRFLSAPYLSSLSRVSDARPGSRMRNLRGTNKLVEIRQRRTSDKVEERMEAVLLLEEPGRDKESGQN</sequence>
<comment type="caution">
    <text evidence="2">The sequence shown here is derived from an EMBL/GenBank/DDBJ whole genome shotgun (WGS) entry which is preliminary data.</text>
</comment>
<dbReference type="EMBL" id="VMNF01000006">
    <property type="protein sequence ID" value="TXC06105.1"/>
    <property type="molecule type" value="Genomic_DNA"/>
</dbReference>
<keyword evidence="1" id="KW-0472">Membrane</keyword>
<organism evidence="2 3">
    <name type="scientific">Fusarium oxysporum f. sp. cubense</name>
    <dbReference type="NCBI Taxonomy" id="61366"/>
    <lineage>
        <taxon>Eukaryota</taxon>
        <taxon>Fungi</taxon>
        <taxon>Dikarya</taxon>
        <taxon>Ascomycota</taxon>
        <taxon>Pezizomycotina</taxon>
        <taxon>Sordariomycetes</taxon>
        <taxon>Hypocreomycetidae</taxon>
        <taxon>Hypocreales</taxon>
        <taxon>Nectriaceae</taxon>
        <taxon>Fusarium</taxon>
        <taxon>Fusarium oxysporum species complex</taxon>
    </lineage>
</organism>
<proteinExistence type="predicted"/>
<dbReference type="AlphaFoldDB" id="A0A5C6T559"/>
<dbReference type="Proteomes" id="UP000321331">
    <property type="component" value="Unassembled WGS sequence"/>
</dbReference>
<name>A0A5C6T559_FUSOC</name>
<evidence type="ECO:0000256" key="1">
    <source>
        <dbReference type="SAM" id="Phobius"/>
    </source>
</evidence>